<keyword evidence="10" id="KW-0813">Transport</keyword>
<feature type="domain" description="NADH-Ubiquinone oxidoreductase (complex I) chain 5 N-terminal" evidence="12">
    <location>
        <begin position="40"/>
        <end position="84"/>
    </location>
</feature>
<evidence type="ECO:0000256" key="3">
    <source>
        <dbReference type="ARBA" id="ARBA00012944"/>
    </source>
</evidence>
<protein>
    <recommendedName>
        <fullName evidence="4 10">NADH-ubiquinone oxidoreductase chain 5</fullName>
        <ecNumber evidence="3 10">7.1.1.2</ecNumber>
    </recommendedName>
</protein>
<feature type="domain" description="NADH:quinone oxidoreductase/Mrp antiporter transmembrane" evidence="11">
    <location>
        <begin position="102"/>
        <end position="370"/>
    </location>
</feature>
<comment type="similarity">
    <text evidence="10">Belongs to the complex I subunit 5 family.</text>
</comment>
<feature type="transmembrane region" description="Helical" evidence="10">
    <location>
        <begin position="278"/>
        <end position="300"/>
    </location>
</feature>
<feature type="transmembrane region" description="Helical" evidence="10">
    <location>
        <begin position="51"/>
        <end position="73"/>
    </location>
</feature>
<feature type="transmembrane region" description="Helical" evidence="10">
    <location>
        <begin position="145"/>
        <end position="173"/>
    </location>
</feature>
<keyword evidence="8 10" id="KW-0472">Membrane</keyword>
<dbReference type="PRINTS" id="PR01434">
    <property type="entry name" value="NADHDHGNASE5"/>
</dbReference>
<dbReference type="InterPro" id="IPR001516">
    <property type="entry name" value="Proton_antipo_N"/>
</dbReference>
<gene>
    <name evidence="13" type="primary">ND5</name>
</gene>
<dbReference type="EC" id="7.1.1.2" evidence="3 10"/>
<dbReference type="GO" id="GO:0008137">
    <property type="term" value="F:NADH dehydrogenase (ubiquinone) activity"/>
    <property type="evidence" value="ECO:0007669"/>
    <property type="project" value="UniProtKB-EC"/>
</dbReference>
<evidence type="ECO:0000256" key="5">
    <source>
        <dbReference type="ARBA" id="ARBA00022692"/>
    </source>
</evidence>
<evidence type="ECO:0000256" key="6">
    <source>
        <dbReference type="ARBA" id="ARBA00022982"/>
    </source>
</evidence>
<evidence type="ECO:0000256" key="8">
    <source>
        <dbReference type="ARBA" id="ARBA00023136"/>
    </source>
</evidence>
<evidence type="ECO:0000256" key="2">
    <source>
        <dbReference type="ARBA" id="ARBA00004141"/>
    </source>
</evidence>
<dbReference type="InterPro" id="IPR001750">
    <property type="entry name" value="ND/Mrp_TM"/>
</dbReference>
<evidence type="ECO:0000259" key="11">
    <source>
        <dbReference type="Pfam" id="PF00361"/>
    </source>
</evidence>
<evidence type="ECO:0000256" key="9">
    <source>
        <dbReference type="ARBA" id="ARBA00049551"/>
    </source>
</evidence>
<accession>A0A9E9ETS0</accession>
<keyword evidence="6" id="KW-0249">Electron transport</keyword>
<feature type="transmembrane region" description="Helical" evidence="10">
    <location>
        <begin position="524"/>
        <end position="541"/>
    </location>
</feature>
<reference evidence="13" key="1">
    <citation type="submission" date="2022-05" db="EMBL/GenBank/DDBJ databases">
        <authorList>
            <person name="Nie Y."/>
        </authorList>
    </citation>
    <scope>NUCLEOTIDE SEQUENCE</scope>
</reference>
<dbReference type="GO" id="GO:0042773">
    <property type="term" value="P:ATP synthesis coupled electron transport"/>
    <property type="evidence" value="ECO:0007669"/>
    <property type="project" value="InterPro"/>
</dbReference>
<dbReference type="GO" id="GO:0016020">
    <property type="term" value="C:membrane"/>
    <property type="evidence" value="ECO:0007669"/>
    <property type="project" value="UniProtKB-SubCell"/>
</dbReference>
<feature type="transmembrane region" description="Helical" evidence="10">
    <location>
        <begin position="405"/>
        <end position="428"/>
    </location>
</feature>
<comment type="function">
    <text evidence="10">Core subunit of the mitochondrial membrane respiratory chain NADH dehydrogenase (Complex I) which catalyzes electron transfer from NADH through the respiratory chain, using ubiquinone as an electron acceptor. Essential for the catalytic activity and assembly of complex I.</text>
</comment>
<keyword evidence="10" id="KW-0520">NAD</keyword>
<keyword evidence="7 10" id="KW-1133">Transmembrane helix</keyword>
<feature type="transmembrane region" description="Helical" evidence="10">
    <location>
        <begin position="194"/>
        <end position="217"/>
    </location>
</feature>
<keyword evidence="10 13" id="KW-0496">Mitochondrion</keyword>
<feature type="transmembrane region" description="Helical" evidence="10">
    <location>
        <begin position="79"/>
        <end position="97"/>
    </location>
</feature>
<dbReference type="InterPro" id="IPR003945">
    <property type="entry name" value="NU5C-like"/>
</dbReference>
<feature type="transmembrane region" description="Helical" evidence="10">
    <location>
        <begin position="6"/>
        <end position="22"/>
    </location>
</feature>
<sequence>MVNYLYLLTLYSLFLFSLLFVLDNNSSLVIHYNLAPFVEVPIELSLSIDKFSVCFCLMVSMISSVVMIYSYFYMYGDKMVDKFFFTMFFFILSMFVLCTGANMFWIMVGWDCLGVSSFLLVLFYQSANSMNSGLVTFLMNRMGDLFMICSLCLVVDSMTMSVFISLSSFYMLLAASMTKSAQAPFSCWLPMAMAAPTPVSSLVHSSTLVTAGAFLLIRFSPSLGKGSDLISFFGWVTVVMASLSAMAEFNLKKIVAMSTMSHMGLVFMFIGLKDLESAMVHLIMHAIFKSSLFMSSGALIHDSMDNQDIRLIKITSSNITIIYLMVIPVLSMAGIPFLSGFYSKEFMFMSLGQWNRKLVMFIMFLISVCLTCGYSTRLVLSLISNSTCSGMVVSKSFQKTRLAEVCYLGAVLSTVMGVFMSCSLTSSWQYMVSFYASDQMMLIIAFMWLGGVVGLVNLSGNLTFHGCFYSSAVAYFMQASFFKTCMNLNYSVDIKGWIDFSLNHILAKLLTLKEKVLSSTSSKFMLLYVIGSVFFIITALML</sequence>
<dbReference type="EMBL" id="ON585567">
    <property type="protein sequence ID" value="WAO28614.1"/>
    <property type="molecule type" value="Genomic_DNA"/>
</dbReference>
<evidence type="ECO:0000256" key="1">
    <source>
        <dbReference type="ARBA" id="ARBA00003257"/>
    </source>
</evidence>
<dbReference type="PANTHER" id="PTHR42829:SF2">
    <property type="entry name" value="NADH-UBIQUINONE OXIDOREDUCTASE CHAIN 5"/>
    <property type="match status" value="1"/>
</dbReference>
<evidence type="ECO:0000259" key="12">
    <source>
        <dbReference type="Pfam" id="PF00662"/>
    </source>
</evidence>
<feature type="transmembrane region" description="Helical" evidence="10">
    <location>
        <begin position="229"/>
        <end position="247"/>
    </location>
</feature>
<dbReference type="GO" id="GO:0003954">
    <property type="term" value="F:NADH dehydrogenase activity"/>
    <property type="evidence" value="ECO:0007669"/>
    <property type="project" value="TreeGrafter"/>
</dbReference>
<name>A0A9E9ETS0_9NEOP</name>
<keyword evidence="10" id="KW-0830">Ubiquinone</keyword>
<evidence type="ECO:0000256" key="7">
    <source>
        <dbReference type="ARBA" id="ARBA00022989"/>
    </source>
</evidence>
<keyword evidence="5 10" id="KW-0812">Transmembrane</keyword>
<evidence type="ECO:0000256" key="10">
    <source>
        <dbReference type="RuleBase" id="RU003404"/>
    </source>
</evidence>
<dbReference type="GO" id="GO:0015990">
    <property type="term" value="P:electron transport coupled proton transport"/>
    <property type="evidence" value="ECO:0007669"/>
    <property type="project" value="TreeGrafter"/>
</dbReference>
<dbReference type="PANTHER" id="PTHR42829">
    <property type="entry name" value="NADH-UBIQUINONE OXIDOREDUCTASE CHAIN 5"/>
    <property type="match status" value="1"/>
</dbReference>
<organism evidence="13">
    <name type="scientific">Ibidoecus plataleae</name>
    <dbReference type="NCBI Taxonomy" id="3004258"/>
    <lineage>
        <taxon>Eukaryota</taxon>
        <taxon>Metazoa</taxon>
        <taxon>Ecdysozoa</taxon>
        <taxon>Arthropoda</taxon>
        <taxon>Hexapoda</taxon>
        <taxon>Insecta</taxon>
        <taxon>Pterygota</taxon>
        <taxon>Neoptera</taxon>
        <taxon>Paraneoptera</taxon>
        <taxon>Psocodea</taxon>
        <taxon>Troctomorpha</taxon>
        <taxon>Phthiraptera</taxon>
        <taxon>Ischnocera</taxon>
        <taxon>Philopteridae</taxon>
        <taxon>Ibidoecus</taxon>
    </lineage>
</organism>
<comment type="catalytic activity">
    <reaction evidence="9 10">
        <text>a ubiquinone + NADH + 5 H(+)(in) = a ubiquinol + NAD(+) + 4 H(+)(out)</text>
        <dbReference type="Rhea" id="RHEA:29091"/>
        <dbReference type="Rhea" id="RHEA-COMP:9565"/>
        <dbReference type="Rhea" id="RHEA-COMP:9566"/>
        <dbReference type="ChEBI" id="CHEBI:15378"/>
        <dbReference type="ChEBI" id="CHEBI:16389"/>
        <dbReference type="ChEBI" id="CHEBI:17976"/>
        <dbReference type="ChEBI" id="CHEBI:57540"/>
        <dbReference type="ChEBI" id="CHEBI:57945"/>
        <dbReference type="EC" id="7.1.1.2"/>
    </reaction>
</comment>
<dbReference type="Pfam" id="PF00662">
    <property type="entry name" value="Proton_antipo_N"/>
    <property type="match status" value="1"/>
</dbReference>
<feature type="transmembrane region" description="Helical" evidence="10">
    <location>
        <begin position="440"/>
        <end position="459"/>
    </location>
</feature>
<evidence type="ECO:0000313" key="13">
    <source>
        <dbReference type="EMBL" id="WAO28614.1"/>
    </source>
</evidence>
<dbReference type="AlphaFoldDB" id="A0A9E9ETS0"/>
<feature type="transmembrane region" description="Helical" evidence="10">
    <location>
        <begin position="358"/>
        <end position="384"/>
    </location>
</feature>
<comment type="function">
    <text evidence="1">Core subunit of the mitochondrial membrane respiratory chain NADH dehydrogenase (Complex I) that is believed to belong to the minimal assembly required for catalysis. Complex I functions in the transfer of electrons from NADH to the respiratory chain. The immediate electron acceptor for the enzyme is believed to be ubiquinone.</text>
</comment>
<geneLocation type="mitochondrion" evidence="13"/>
<feature type="transmembrane region" description="Helical" evidence="10">
    <location>
        <begin position="321"/>
        <end position="338"/>
    </location>
</feature>
<proteinExistence type="inferred from homology"/>
<evidence type="ECO:0000256" key="4">
    <source>
        <dbReference type="ARBA" id="ARBA00021096"/>
    </source>
</evidence>
<dbReference type="Pfam" id="PF00361">
    <property type="entry name" value="Proton_antipo_M"/>
    <property type="match status" value="1"/>
</dbReference>
<comment type="subcellular location">
    <subcellularLocation>
        <location evidence="2">Membrane</location>
        <topology evidence="2">Multi-pass membrane protein</topology>
    </subcellularLocation>
</comment>